<organism evidence="10 11">
    <name type="scientific">Candidatus Lachnoclostridium stercoripullorum</name>
    <dbReference type="NCBI Taxonomy" id="2838635"/>
    <lineage>
        <taxon>Bacteria</taxon>
        <taxon>Bacillati</taxon>
        <taxon>Bacillota</taxon>
        <taxon>Clostridia</taxon>
        <taxon>Lachnospirales</taxon>
        <taxon>Lachnospiraceae</taxon>
    </lineage>
</organism>
<sequence>MVRFILVALSVILFLIFSIPILIVEWLLGRSNPDKKNRQSMAIVQFMFRYLLWLAGVKVTVRGQENIPADTAVLYVGNHRSYFDILVGYTTVPGLTGFVAKKEMERYLLLRDWMRNVNCLFLDRKDIKAGLKTILEGIEKVKAGISIWIFPEGTRNCNESELDMLEFKEGSLKIAEKSGHPVIPVAITGTADVFEAHIPFIRPARVIIEYGAPIYIKQLEPAQRKFAGEYTRKVIYGMLEKQLEERKTWR</sequence>
<evidence type="ECO:0000256" key="8">
    <source>
        <dbReference type="SAM" id="Phobius"/>
    </source>
</evidence>
<dbReference type="EMBL" id="DXEU01000062">
    <property type="protein sequence ID" value="HIX51876.1"/>
    <property type="molecule type" value="Genomic_DNA"/>
</dbReference>
<reference evidence="10" key="2">
    <citation type="submission" date="2021-04" db="EMBL/GenBank/DDBJ databases">
        <authorList>
            <person name="Gilroy R."/>
        </authorList>
    </citation>
    <scope>NUCLEOTIDE SEQUENCE</scope>
    <source>
        <strain evidence="10">ChiGjej4B4-12881</strain>
    </source>
</reference>
<dbReference type="GO" id="GO:0016020">
    <property type="term" value="C:membrane"/>
    <property type="evidence" value="ECO:0007669"/>
    <property type="project" value="InterPro"/>
</dbReference>
<keyword evidence="7" id="KW-1208">Phospholipid metabolism</keyword>
<evidence type="ECO:0000256" key="3">
    <source>
        <dbReference type="ARBA" id="ARBA00022516"/>
    </source>
</evidence>
<reference evidence="10" key="1">
    <citation type="journal article" date="2021" name="PeerJ">
        <title>Extensive microbial diversity within the chicken gut microbiome revealed by metagenomics and culture.</title>
        <authorList>
            <person name="Gilroy R."/>
            <person name="Ravi A."/>
            <person name="Getino M."/>
            <person name="Pursley I."/>
            <person name="Horton D.L."/>
            <person name="Alikhan N.F."/>
            <person name="Baker D."/>
            <person name="Gharbi K."/>
            <person name="Hall N."/>
            <person name="Watson M."/>
            <person name="Adriaenssens E.M."/>
            <person name="Foster-Nyarko E."/>
            <person name="Jarju S."/>
            <person name="Secka A."/>
            <person name="Antonio M."/>
            <person name="Oren A."/>
            <person name="Chaudhuri R.R."/>
            <person name="La Ragione R."/>
            <person name="Hildebrand F."/>
            <person name="Pallen M.J."/>
        </authorList>
    </citation>
    <scope>NUCLEOTIDE SEQUENCE</scope>
    <source>
        <strain evidence="10">ChiGjej4B4-12881</strain>
    </source>
</reference>
<dbReference type="InterPro" id="IPR004552">
    <property type="entry name" value="AGP_acyltrans"/>
</dbReference>
<dbReference type="AlphaFoldDB" id="A0A9D1W324"/>
<proteinExistence type="inferred from homology"/>
<comment type="pathway">
    <text evidence="1">Lipid metabolism.</text>
</comment>
<evidence type="ECO:0000313" key="10">
    <source>
        <dbReference type="EMBL" id="HIX51876.1"/>
    </source>
</evidence>
<dbReference type="Proteomes" id="UP000886780">
    <property type="component" value="Unassembled WGS sequence"/>
</dbReference>
<dbReference type="PANTHER" id="PTHR10434">
    <property type="entry name" value="1-ACYL-SN-GLYCEROL-3-PHOSPHATE ACYLTRANSFERASE"/>
    <property type="match status" value="1"/>
</dbReference>
<keyword evidence="4 7" id="KW-0808">Transferase</keyword>
<evidence type="ECO:0000256" key="1">
    <source>
        <dbReference type="ARBA" id="ARBA00005189"/>
    </source>
</evidence>
<comment type="caution">
    <text evidence="10">The sequence shown here is derived from an EMBL/GenBank/DDBJ whole genome shotgun (WGS) entry which is preliminary data.</text>
</comment>
<dbReference type="EC" id="2.3.1.51" evidence="7"/>
<dbReference type="Pfam" id="PF01553">
    <property type="entry name" value="Acyltransferase"/>
    <property type="match status" value="1"/>
</dbReference>
<evidence type="ECO:0000256" key="2">
    <source>
        <dbReference type="ARBA" id="ARBA00008655"/>
    </source>
</evidence>
<dbReference type="GO" id="GO:0003841">
    <property type="term" value="F:1-acylglycerol-3-phosphate O-acyltransferase activity"/>
    <property type="evidence" value="ECO:0007669"/>
    <property type="project" value="UniProtKB-UniRule"/>
</dbReference>
<dbReference type="NCBIfam" id="TIGR00530">
    <property type="entry name" value="AGP_acyltrn"/>
    <property type="match status" value="1"/>
</dbReference>
<comment type="similarity">
    <text evidence="2 7">Belongs to the 1-acyl-sn-glycerol-3-phosphate acyltransferase family.</text>
</comment>
<evidence type="ECO:0000256" key="4">
    <source>
        <dbReference type="ARBA" id="ARBA00022679"/>
    </source>
</evidence>
<keyword evidence="3 7" id="KW-0444">Lipid biosynthesis</keyword>
<keyword evidence="8" id="KW-0812">Transmembrane</keyword>
<evidence type="ECO:0000256" key="5">
    <source>
        <dbReference type="ARBA" id="ARBA00023098"/>
    </source>
</evidence>
<dbReference type="PANTHER" id="PTHR10434:SF64">
    <property type="entry name" value="1-ACYL-SN-GLYCEROL-3-PHOSPHATE ACYLTRANSFERASE-RELATED"/>
    <property type="match status" value="1"/>
</dbReference>
<evidence type="ECO:0000256" key="6">
    <source>
        <dbReference type="ARBA" id="ARBA00023315"/>
    </source>
</evidence>
<dbReference type="InterPro" id="IPR002123">
    <property type="entry name" value="Plipid/glycerol_acylTrfase"/>
</dbReference>
<name>A0A9D1W324_9FIRM</name>
<protein>
    <recommendedName>
        <fullName evidence="7">1-acyl-sn-glycerol-3-phosphate acyltransferase</fullName>
        <ecNumber evidence="7">2.3.1.51</ecNumber>
    </recommendedName>
</protein>
<comment type="catalytic activity">
    <reaction evidence="7">
        <text>a 1-acyl-sn-glycero-3-phosphate + an acyl-CoA = a 1,2-diacyl-sn-glycero-3-phosphate + CoA</text>
        <dbReference type="Rhea" id="RHEA:19709"/>
        <dbReference type="ChEBI" id="CHEBI:57287"/>
        <dbReference type="ChEBI" id="CHEBI:57970"/>
        <dbReference type="ChEBI" id="CHEBI:58342"/>
        <dbReference type="ChEBI" id="CHEBI:58608"/>
        <dbReference type="EC" id="2.3.1.51"/>
    </reaction>
</comment>
<keyword evidence="8" id="KW-1133">Transmembrane helix</keyword>
<dbReference type="GO" id="GO:0006654">
    <property type="term" value="P:phosphatidic acid biosynthetic process"/>
    <property type="evidence" value="ECO:0007669"/>
    <property type="project" value="TreeGrafter"/>
</dbReference>
<keyword evidence="6 7" id="KW-0012">Acyltransferase</keyword>
<dbReference type="CDD" id="cd07989">
    <property type="entry name" value="LPLAT_AGPAT-like"/>
    <property type="match status" value="1"/>
</dbReference>
<dbReference type="SMART" id="SM00563">
    <property type="entry name" value="PlsC"/>
    <property type="match status" value="1"/>
</dbReference>
<keyword evidence="7" id="KW-0594">Phospholipid biosynthesis</keyword>
<comment type="domain">
    <text evidence="7">The HXXXXD motif is essential for acyltransferase activity and may constitute the binding site for the phosphate moiety of the glycerol-3-phosphate.</text>
</comment>
<evidence type="ECO:0000256" key="7">
    <source>
        <dbReference type="RuleBase" id="RU361267"/>
    </source>
</evidence>
<gene>
    <name evidence="10" type="ORF">IAA28_03590</name>
</gene>
<evidence type="ECO:0000313" key="11">
    <source>
        <dbReference type="Proteomes" id="UP000886780"/>
    </source>
</evidence>
<feature type="domain" description="Phospholipid/glycerol acyltransferase" evidence="9">
    <location>
        <begin position="73"/>
        <end position="190"/>
    </location>
</feature>
<feature type="transmembrane region" description="Helical" evidence="8">
    <location>
        <begin position="6"/>
        <end position="28"/>
    </location>
</feature>
<dbReference type="SUPFAM" id="SSF69593">
    <property type="entry name" value="Glycerol-3-phosphate (1)-acyltransferase"/>
    <property type="match status" value="1"/>
</dbReference>
<keyword evidence="5 7" id="KW-0443">Lipid metabolism</keyword>
<evidence type="ECO:0000259" key="9">
    <source>
        <dbReference type="SMART" id="SM00563"/>
    </source>
</evidence>
<keyword evidence="8" id="KW-0472">Membrane</keyword>
<accession>A0A9D1W324</accession>